<dbReference type="Pfam" id="PF14223">
    <property type="entry name" value="Retrotran_gag_2"/>
    <property type="match status" value="1"/>
</dbReference>
<name>A0AB40B8C5_DIOCR</name>
<feature type="compositionally biased region" description="Low complexity" evidence="1">
    <location>
        <begin position="214"/>
        <end position="224"/>
    </location>
</feature>
<dbReference type="PANTHER" id="PTHR35317">
    <property type="entry name" value="OS04G0629600 PROTEIN"/>
    <property type="match status" value="1"/>
</dbReference>
<protein>
    <submittedName>
        <fullName evidence="3">Uncharacterized protein LOC120260127</fullName>
    </submittedName>
</protein>
<dbReference type="RefSeq" id="XP_039123500.1">
    <property type="nucleotide sequence ID" value="XM_039267566.1"/>
</dbReference>
<evidence type="ECO:0000313" key="3">
    <source>
        <dbReference type="RefSeq" id="XP_039123500.1"/>
    </source>
</evidence>
<accession>A0AB40B8C5</accession>
<dbReference type="GeneID" id="120260127"/>
<evidence type="ECO:0000256" key="1">
    <source>
        <dbReference type="SAM" id="MobiDB-lite"/>
    </source>
</evidence>
<organism evidence="2 3">
    <name type="scientific">Dioscorea cayennensis subsp. rotundata</name>
    <name type="common">White Guinea yam</name>
    <name type="synonym">Dioscorea rotundata</name>
    <dbReference type="NCBI Taxonomy" id="55577"/>
    <lineage>
        <taxon>Eukaryota</taxon>
        <taxon>Viridiplantae</taxon>
        <taxon>Streptophyta</taxon>
        <taxon>Embryophyta</taxon>
        <taxon>Tracheophyta</taxon>
        <taxon>Spermatophyta</taxon>
        <taxon>Magnoliopsida</taxon>
        <taxon>Liliopsida</taxon>
        <taxon>Dioscoreales</taxon>
        <taxon>Dioscoreaceae</taxon>
        <taxon>Dioscorea</taxon>
    </lineage>
</organism>
<dbReference type="Proteomes" id="UP001515500">
    <property type="component" value="Chromosome 5"/>
</dbReference>
<gene>
    <name evidence="3" type="primary">LOC120260127</name>
</gene>
<sequence>MATSGAPVTLFQPSIPVFSRAEYGRWSLRMKTVFKSQELWDLVEKGVAESKDEAQERENRKRDSKALCLIQQAVDGPILDRISEAKSAHEAWETLRKQCQGTTKVRAVRIQALLQDFETLQIEDAEGMQDYLTRVISAANQLRALGHKLAESEVVSKVLRSLAPKFDIVAVPIEESKEISKLSLDDLSGTLMAHEVRVNRMQAKSGEKALMVKGDSSSASSSRGGFRGRGRDTFRGRGRSRGRGRGSSSRAYTSEDQKVPNSEQRYIEAIYSVTTVKNMAM</sequence>
<dbReference type="PANTHER" id="PTHR35317:SF35">
    <property type="entry name" value="DUF4219 DOMAIN-CONTAINING PROTEIN"/>
    <property type="match status" value="1"/>
</dbReference>
<proteinExistence type="predicted"/>
<dbReference type="AlphaFoldDB" id="A0AB40B8C5"/>
<feature type="region of interest" description="Disordered" evidence="1">
    <location>
        <begin position="204"/>
        <end position="260"/>
    </location>
</feature>
<reference evidence="3" key="1">
    <citation type="submission" date="2025-08" db="UniProtKB">
        <authorList>
            <consortium name="RefSeq"/>
        </authorList>
    </citation>
    <scope>IDENTIFICATION</scope>
</reference>
<keyword evidence="2" id="KW-1185">Reference proteome</keyword>
<evidence type="ECO:0000313" key="2">
    <source>
        <dbReference type="Proteomes" id="UP001515500"/>
    </source>
</evidence>